<keyword evidence="2" id="KW-0378">Hydrolase</keyword>
<evidence type="ECO:0000313" key="3">
    <source>
        <dbReference type="Proteomes" id="UP001601058"/>
    </source>
</evidence>
<dbReference type="GO" id="GO:0016787">
    <property type="term" value="F:hydrolase activity"/>
    <property type="evidence" value="ECO:0007669"/>
    <property type="project" value="UniProtKB-KW"/>
</dbReference>
<evidence type="ECO:0000313" key="2">
    <source>
        <dbReference type="EMBL" id="MFE8697224.1"/>
    </source>
</evidence>
<name>A0ABW6K0E1_9BACI</name>
<dbReference type="Proteomes" id="UP001601058">
    <property type="component" value="Unassembled WGS sequence"/>
</dbReference>
<proteinExistence type="predicted"/>
<dbReference type="Gene3D" id="3.40.50.1820">
    <property type="entry name" value="alpha/beta hydrolase"/>
    <property type="match status" value="1"/>
</dbReference>
<dbReference type="RefSeq" id="WP_389220059.1">
    <property type="nucleotide sequence ID" value="NZ_JBIACJ010000006.1"/>
</dbReference>
<sequence length="323" mass="35836">MKEQLITFQTDVMLKGSVYLPEHKNEKLPLIVILHGSGPVDRDGSVKNMPMNAYKMLAEFFASLGVATLRYDKRGAGESGGSFYETGMWDLVSDGIAAVQAARGIPGIDPERIFLLGHSEGCTLAPAINRQVHAAGLILLAGQADNVRNATELQARFVDAEVANMKGFLGMLLRGLKVHKTSSKQKKLFDEILESDQTVIKKGIAKINAKWMREHFQYMNDEDLSAITCPVLAITGSKDVQVNPEHVHVYAEKIKGLVDAYKVTKMNHLLRDQKEPTSIIKLKSIYKKSISKPLSPEMLEIIKEWTEKNIIPVTFDTVTNKSS</sequence>
<accession>A0ABW6K0E1</accession>
<dbReference type="PANTHER" id="PTHR43265">
    <property type="entry name" value="ESTERASE ESTD"/>
    <property type="match status" value="1"/>
</dbReference>
<dbReference type="SUPFAM" id="SSF53474">
    <property type="entry name" value="alpha/beta-Hydrolases"/>
    <property type="match status" value="1"/>
</dbReference>
<dbReference type="InterPro" id="IPR029058">
    <property type="entry name" value="AB_hydrolase_fold"/>
</dbReference>
<protein>
    <submittedName>
        <fullName evidence="2">Alpha/beta hydrolase</fullName>
    </submittedName>
</protein>
<dbReference type="InterPro" id="IPR053145">
    <property type="entry name" value="AB_hydrolase_Est10"/>
</dbReference>
<comment type="caution">
    <text evidence="2">The sequence shown here is derived from an EMBL/GenBank/DDBJ whole genome shotgun (WGS) entry which is preliminary data.</text>
</comment>
<dbReference type="Pfam" id="PF12146">
    <property type="entry name" value="Hydrolase_4"/>
    <property type="match status" value="1"/>
</dbReference>
<gene>
    <name evidence="2" type="ORF">ACFYKT_12840</name>
</gene>
<feature type="domain" description="Serine aminopeptidase S33" evidence="1">
    <location>
        <begin position="51"/>
        <end position="255"/>
    </location>
</feature>
<evidence type="ECO:0000259" key="1">
    <source>
        <dbReference type="Pfam" id="PF12146"/>
    </source>
</evidence>
<dbReference type="EMBL" id="JBIACJ010000006">
    <property type="protein sequence ID" value="MFE8697224.1"/>
    <property type="molecule type" value="Genomic_DNA"/>
</dbReference>
<reference evidence="2 3" key="1">
    <citation type="submission" date="2024-08" db="EMBL/GenBank/DDBJ databases">
        <title>Two novel Cytobacillus novel species.</title>
        <authorList>
            <person name="Liu G."/>
        </authorList>
    </citation>
    <scope>NUCLEOTIDE SEQUENCE [LARGE SCALE GENOMIC DNA]</scope>
    <source>
        <strain evidence="2 3">FJAT-53684</strain>
    </source>
</reference>
<keyword evidence="3" id="KW-1185">Reference proteome</keyword>
<dbReference type="InterPro" id="IPR022742">
    <property type="entry name" value="Hydrolase_4"/>
</dbReference>
<organism evidence="2 3">
    <name type="scientific">Cytobacillus mangrovibacter</name>
    <dbReference type="NCBI Taxonomy" id="3299024"/>
    <lineage>
        <taxon>Bacteria</taxon>
        <taxon>Bacillati</taxon>
        <taxon>Bacillota</taxon>
        <taxon>Bacilli</taxon>
        <taxon>Bacillales</taxon>
        <taxon>Bacillaceae</taxon>
        <taxon>Cytobacillus</taxon>
    </lineage>
</organism>
<dbReference type="PANTHER" id="PTHR43265:SF1">
    <property type="entry name" value="ESTERASE ESTD"/>
    <property type="match status" value="1"/>
</dbReference>